<feature type="compositionally biased region" description="Low complexity" evidence="3">
    <location>
        <begin position="34"/>
        <end position="45"/>
    </location>
</feature>
<feature type="region of interest" description="Disordered" evidence="3">
    <location>
        <begin position="409"/>
        <end position="445"/>
    </location>
</feature>
<dbReference type="InterPro" id="IPR016135">
    <property type="entry name" value="UBQ-conjugating_enzyme/RWD"/>
</dbReference>
<dbReference type="PANTHER" id="PTHR46116">
    <property type="entry name" value="(E3-INDEPENDENT) E2 UBIQUITIN-CONJUGATING ENZYME"/>
    <property type="match status" value="1"/>
</dbReference>
<dbReference type="Proteomes" id="UP001324427">
    <property type="component" value="Unassembled WGS sequence"/>
</dbReference>
<sequence>MDLNDLRRKRMRLFASTDADDDISPQLAPPTYSTGPPVGATAAAPIDLTAPNPPAAATPMDGNTAAQVPVAEDVDVSNEATEIRAFVRKTLKTKCACCGEKITLGPTELVRQFTSQIKMSRKNTTTVSALKDTDDEYGLTFPLGIELNCPKCREATCIGCGHSKKSCTDLHEAQGNSLRIIWHCDTARVAHIWLLLCGYDTQVKHNKPHLRKPRPADRRKKRKHGRGSGIGYSGDYYDGGEGFNETLANFHTALSSGVFTGAGHTLDDVPAAQNPDVYKKGPLPSQFAKGVKEALPSISSFAPSAQNHDAFYGFGQTLGGEEPTDLDKVDASHHDPMYKFPTDDFATDKFLSTTKPGSSSVKSPFYQEKMRNAMSHYFGLMPSDEESDNDNDEDDLDMDVVEDDLQSSHLTSTGKFGGYGAHKLGKRSTKLNQEKRPKKPMRVDPDDDITAKVMAAITLLLPSTERVMPSAMDNKPPHVLFSMLLRSSLTDKAAELLRNDSLDNLTQRGGLYESTLNFVRALTTHEATCKAVVDAHRLINRAGHDLLKVSAGKPTRMQNEKMETSSPLGVCLHSRYLAAQTLTVQANAYETEFRSDESQQLLFLCHNVCEIVHIMEAHPSEIGEDKPGKKSVSFAPDVAPREVVDAWHKELGVVEVPDDVIFNNSFYDKKSSEMVDPPTGRMRSLIKELTILKTGLPPGIFVRYGSSRLDCMKVLIVGPKGTPYENGLWEFDLCCDINFPNKPPYMTFRTTGGGSVTVNPNLYNDGKVCLSLLGTWEGERWQPGVSTLLQVLVSIQAMIFCDEPYCNEPVQAGLAGTDASKAYNRAIYPWTVRYAMLEWLEQGAGIWGDVVTKHFEEHGEEIITRVGGWIKEKAGARTSSAAAFAGTGWGGKTLGDGSGATVSAGSFVGKLKGALSQLE</sequence>
<evidence type="ECO:0000256" key="1">
    <source>
        <dbReference type="ARBA" id="ARBA00022679"/>
    </source>
</evidence>
<evidence type="ECO:0000259" key="4">
    <source>
        <dbReference type="PROSITE" id="PS50127"/>
    </source>
</evidence>
<keyword evidence="2" id="KW-0833">Ubl conjugation pathway</keyword>
<feature type="region of interest" description="Disordered" evidence="3">
    <location>
        <begin position="17"/>
        <end position="62"/>
    </location>
</feature>
<feature type="compositionally biased region" description="Basic residues" evidence="3">
    <location>
        <begin position="205"/>
        <end position="226"/>
    </location>
</feature>
<reference evidence="5 6" key="1">
    <citation type="submission" date="2021-11" db="EMBL/GenBank/DDBJ databases">
        <title>Black yeast isolated from Biological Soil Crust.</title>
        <authorList>
            <person name="Kurbessoian T."/>
        </authorList>
    </citation>
    <scope>NUCLEOTIDE SEQUENCE [LARGE SCALE GENOMIC DNA]</scope>
    <source>
        <strain evidence="5 6">CCFEE 5522</strain>
    </source>
</reference>
<dbReference type="InterPro" id="IPR000608">
    <property type="entry name" value="UBC"/>
</dbReference>
<evidence type="ECO:0000256" key="2">
    <source>
        <dbReference type="ARBA" id="ARBA00022786"/>
    </source>
</evidence>
<evidence type="ECO:0000313" key="6">
    <source>
        <dbReference type="Proteomes" id="UP001324427"/>
    </source>
</evidence>
<feature type="domain" description="UBC core" evidence="4">
    <location>
        <begin position="680"/>
        <end position="836"/>
    </location>
</feature>
<gene>
    <name evidence="5" type="ORF">LTR36_001456</name>
</gene>
<evidence type="ECO:0000313" key="5">
    <source>
        <dbReference type="EMBL" id="KAK4539133.1"/>
    </source>
</evidence>
<dbReference type="GO" id="GO:0061631">
    <property type="term" value="F:ubiquitin conjugating enzyme activity"/>
    <property type="evidence" value="ECO:0007669"/>
    <property type="project" value="TreeGrafter"/>
</dbReference>
<keyword evidence="6" id="KW-1185">Reference proteome</keyword>
<keyword evidence="1" id="KW-0808">Transferase</keyword>
<accession>A0AAV9J2T0</accession>
<name>A0AAV9J2T0_9PEZI</name>
<dbReference type="Pfam" id="PF00179">
    <property type="entry name" value="UQ_con"/>
    <property type="match status" value="1"/>
</dbReference>
<protein>
    <recommendedName>
        <fullName evidence="4">UBC core domain-containing protein</fullName>
    </recommendedName>
</protein>
<dbReference type="PROSITE" id="PS50127">
    <property type="entry name" value="UBC_2"/>
    <property type="match status" value="1"/>
</dbReference>
<evidence type="ECO:0000256" key="3">
    <source>
        <dbReference type="SAM" id="MobiDB-lite"/>
    </source>
</evidence>
<feature type="region of interest" description="Disordered" evidence="3">
    <location>
        <begin position="205"/>
        <end position="229"/>
    </location>
</feature>
<organism evidence="5 6">
    <name type="scientific">Oleoguttula mirabilis</name>
    <dbReference type="NCBI Taxonomy" id="1507867"/>
    <lineage>
        <taxon>Eukaryota</taxon>
        <taxon>Fungi</taxon>
        <taxon>Dikarya</taxon>
        <taxon>Ascomycota</taxon>
        <taxon>Pezizomycotina</taxon>
        <taxon>Dothideomycetes</taxon>
        <taxon>Dothideomycetidae</taxon>
        <taxon>Mycosphaerellales</taxon>
        <taxon>Teratosphaeriaceae</taxon>
        <taxon>Oleoguttula</taxon>
    </lineage>
</organism>
<dbReference type="EMBL" id="JAVFHQ010000121">
    <property type="protein sequence ID" value="KAK4539133.1"/>
    <property type="molecule type" value="Genomic_DNA"/>
</dbReference>
<dbReference type="Gene3D" id="3.10.110.10">
    <property type="entry name" value="Ubiquitin Conjugating Enzyme"/>
    <property type="match status" value="1"/>
</dbReference>
<dbReference type="PANTHER" id="PTHR46116:SF15">
    <property type="entry name" value="(E3-INDEPENDENT) E2 UBIQUITIN-CONJUGATING ENZYME"/>
    <property type="match status" value="1"/>
</dbReference>
<dbReference type="SMART" id="SM00212">
    <property type="entry name" value="UBCc"/>
    <property type="match status" value="1"/>
</dbReference>
<proteinExistence type="predicted"/>
<comment type="caution">
    <text evidence="5">The sequence shown here is derived from an EMBL/GenBank/DDBJ whole genome shotgun (WGS) entry which is preliminary data.</text>
</comment>
<dbReference type="AlphaFoldDB" id="A0AAV9J2T0"/>
<dbReference type="SUPFAM" id="SSF54495">
    <property type="entry name" value="UBC-like"/>
    <property type="match status" value="1"/>
</dbReference>